<dbReference type="AlphaFoldDB" id="A0A5E6ZH69"/>
<sequence length="64" mass="7078">MTRQVARIDRNGHQWLGQFSVNQRAFGQFRQQAGWQVVDAIETVVFKDGEGSAFTGAGASADYD</sequence>
<gene>
    <name evidence="1" type="ORF">PS685_04558</name>
</gene>
<accession>A0A5E6ZH69</accession>
<evidence type="ECO:0000313" key="2">
    <source>
        <dbReference type="Proteomes" id="UP000326437"/>
    </source>
</evidence>
<dbReference type="EMBL" id="CABVHO010000099">
    <property type="protein sequence ID" value="VVN64164.1"/>
    <property type="molecule type" value="Genomic_DNA"/>
</dbReference>
<protein>
    <submittedName>
        <fullName evidence="1">Uncharacterized protein</fullName>
    </submittedName>
</protein>
<reference evidence="1 2" key="1">
    <citation type="submission" date="2019-09" db="EMBL/GenBank/DDBJ databases">
        <authorList>
            <person name="Chandra G."/>
            <person name="Truman W A."/>
        </authorList>
    </citation>
    <scope>NUCLEOTIDE SEQUENCE [LARGE SCALE GENOMIC DNA]</scope>
    <source>
        <strain evidence="1">PS685</strain>
    </source>
</reference>
<evidence type="ECO:0000313" key="1">
    <source>
        <dbReference type="EMBL" id="VVN64164.1"/>
    </source>
</evidence>
<organism evidence="1 2">
    <name type="scientific">Pseudomonas fluorescens</name>
    <dbReference type="NCBI Taxonomy" id="294"/>
    <lineage>
        <taxon>Bacteria</taxon>
        <taxon>Pseudomonadati</taxon>
        <taxon>Pseudomonadota</taxon>
        <taxon>Gammaproteobacteria</taxon>
        <taxon>Pseudomonadales</taxon>
        <taxon>Pseudomonadaceae</taxon>
        <taxon>Pseudomonas</taxon>
    </lineage>
</organism>
<proteinExistence type="predicted"/>
<dbReference type="Proteomes" id="UP000326437">
    <property type="component" value="Unassembled WGS sequence"/>
</dbReference>
<name>A0A5E6ZH69_PSEFL</name>